<keyword evidence="6 14" id="KW-1278">Translocase</keyword>
<comment type="subcellular location">
    <subcellularLocation>
        <location evidence="14">Cell membrane</location>
        <topology evidence="14">Multi-pass membrane protein</topology>
    </subcellularLocation>
    <subcellularLocation>
        <location evidence="1">Endomembrane system</location>
        <topology evidence="1">Multi-pass membrane protein</topology>
    </subcellularLocation>
</comment>
<name>A0A090Q114_9FLAO</name>
<gene>
    <name evidence="14" type="primary">nqrD</name>
    <name evidence="15" type="ORF">JCM19294_2170</name>
</gene>
<evidence type="ECO:0000313" key="15">
    <source>
        <dbReference type="EMBL" id="GAK95388.1"/>
    </source>
</evidence>
<dbReference type="GO" id="GO:0012505">
    <property type="term" value="C:endomembrane system"/>
    <property type="evidence" value="ECO:0007669"/>
    <property type="project" value="UniProtKB-SubCell"/>
</dbReference>
<dbReference type="PIRSF" id="PIRSF006102">
    <property type="entry name" value="NQR_DE"/>
    <property type="match status" value="1"/>
</dbReference>
<comment type="caution">
    <text evidence="15">The sequence shown here is derived from an EMBL/GenBank/DDBJ whole genome shotgun (WGS) entry which is preliminary data.</text>
</comment>
<dbReference type="Proteomes" id="UP000029221">
    <property type="component" value="Unassembled WGS sequence"/>
</dbReference>
<comment type="similarity">
    <text evidence="14">Belongs to the NqrDE/RnfAE family.</text>
</comment>
<organism evidence="15 16">
    <name type="scientific">Nonlabens tegetincola</name>
    <dbReference type="NCBI Taxonomy" id="323273"/>
    <lineage>
        <taxon>Bacteria</taxon>
        <taxon>Pseudomonadati</taxon>
        <taxon>Bacteroidota</taxon>
        <taxon>Flavobacteriia</taxon>
        <taxon>Flavobacteriales</taxon>
        <taxon>Flavobacteriaceae</taxon>
        <taxon>Nonlabens</taxon>
    </lineage>
</organism>
<evidence type="ECO:0000313" key="16">
    <source>
        <dbReference type="Proteomes" id="UP000029221"/>
    </source>
</evidence>
<evidence type="ECO:0000256" key="13">
    <source>
        <dbReference type="ARBA" id="ARBA00023201"/>
    </source>
</evidence>
<dbReference type="HAMAP" id="MF_00428">
    <property type="entry name" value="NqrD"/>
    <property type="match status" value="1"/>
</dbReference>
<feature type="transmembrane region" description="Helical" evidence="14">
    <location>
        <begin position="165"/>
        <end position="186"/>
    </location>
</feature>
<dbReference type="STRING" id="319236.BST91_00670"/>
<keyword evidence="16" id="KW-1185">Reference proteome</keyword>
<accession>A0A090Q114</accession>
<evidence type="ECO:0000256" key="10">
    <source>
        <dbReference type="ARBA" id="ARBA00023065"/>
    </source>
</evidence>
<dbReference type="eggNOG" id="COG1347">
    <property type="taxonomic scope" value="Bacteria"/>
</dbReference>
<dbReference type="EMBL" id="BBML01000001">
    <property type="protein sequence ID" value="GAK95388.1"/>
    <property type="molecule type" value="Genomic_DNA"/>
</dbReference>
<comment type="subunit">
    <text evidence="14">Composed of six subunits; NqrA, NqrB, NqrC, NqrD, NqrE and NqrF.</text>
</comment>
<reference evidence="15" key="1">
    <citation type="journal article" date="2014" name="Genome Announc.">
        <title>Draft Genome Sequences of Marine Flavobacterium Nonlabens Strains NR17, NR24, NR27, NR32, NR33, and Ara13.</title>
        <authorList>
            <person name="Nakanishi M."/>
            <person name="Meirelles P."/>
            <person name="Suzuki R."/>
            <person name="Takatani N."/>
            <person name="Mino S."/>
            <person name="Suda W."/>
            <person name="Oshima K."/>
            <person name="Hattori M."/>
            <person name="Ohkuma M."/>
            <person name="Hosokawa M."/>
            <person name="Miyashita K."/>
            <person name="Thompson F.L."/>
            <person name="Niwa A."/>
            <person name="Sawabe T."/>
            <person name="Sawabe T."/>
        </authorList>
    </citation>
    <scope>NUCLEOTIDE SEQUENCE [LARGE SCALE GENOMIC DNA]</scope>
    <source>
        <strain evidence="15">JCM 19294</strain>
    </source>
</reference>
<evidence type="ECO:0000256" key="3">
    <source>
        <dbReference type="ARBA" id="ARBA00022475"/>
    </source>
</evidence>
<dbReference type="GO" id="GO:0016655">
    <property type="term" value="F:oxidoreductase activity, acting on NAD(P)H, quinone or similar compound as acceptor"/>
    <property type="evidence" value="ECO:0007669"/>
    <property type="project" value="UniProtKB-UniRule"/>
</dbReference>
<keyword evidence="11 14" id="KW-0830">Ubiquinone</keyword>
<dbReference type="PANTHER" id="PTHR30586">
    <property type="entry name" value="ELECTRON TRANSPORT COMPLEX PROTEIN RNFE"/>
    <property type="match status" value="1"/>
</dbReference>
<dbReference type="PANTHER" id="PTHR30586:SF1">
    <property type="entry name" value="NA(+)-TRANSLOCATING NADH-QUINONE REDUCTASE SUBUNIT D"/>
    <property type="match status" value="1"/>
</dbReference>
<evidence type="ECO:0000256" key="6">
    <source>
        <dbReference type="ARBA" id="ARBA00022967"/>
    </source>
</evidence>
<keyword evidence="10 14" id="KW-0406">Ion transport</keyword>
<keyword evidence="5 14" id="KW-0812">Transmembrane</keyword>
<feature type="transmembrane region" description="Helical" evidence="14">
    <location>
        <begin position="214"/>
        <end position="232"/>
    </location>
</feature>
<dbReference type="AlphaFoldDB" id="A0A090Q114"/>
<protein>
    <recommendedName>
        <fullName evidence="14">Na(+)-translocating NADH-quinone reductase subunit D</fullName>
        <shortName evidence="14">Na(+)-NQR subunit D</shortName>
        <shortName evidence="14">Na(+)-translocating NQR subunit D</shortName>
        <ecNumber evidence="14">7.2.1.1</ecNumber>
    </recommendedName>
    <alternativeName>
        <fullName evidence="14">NQR complex subunit D</fullName>
    </alternativeName>
    <alternativeName>
        <fullName evidence="14">NQR-1 subunit D</fullName>
    </alternativeName>
</protein>
<dbReference type="GO" id="GO:0006814">
    <property type="term" value="P:sodium ion transport"/>
    <property type="evidence" value="ECO:0007669"/>
    <property type="project" value="UniProtKB-UniRule"/>
</dbReference>
<dbReference type="InterPro" id="IPR003667">
    <property type="entry name" value="NqrDE/RnfAE"/>
</dbReference>
<evidence type="ECO:0000256" key="9">
    <source>
        <dbReference type="ARBA" id="ARBA00023053"/>
    </source>
</evidence>
<comment type="function">
    <text evidence="14">NQR complex catalyzes the reduction of ubiquinone-1 to ubiquinol by two successive reactions, coupled with the transport of Na(+) ions from the cytoplasm to the periplasm. NqrA to NqrE are probably involved in the second step, the conversion of ubisemiquinone to ubiquinol.</text>
</comment>
<evidence type="ECO:0000256" key="1">
    <source>
        <dbReference type="ARBA" id="ARBA00004127"/>
    </source>
</evidence>
<evidence type="ECO:0000256" key="12">
    <source>
        <dbReference type="ARBA" id="ARBA00023136"/>
    </source>
</evidence>
<dbReference type="GO" id="GO:0005886">
    <property type="term" value="C:plasma membrane"/>
    <property type="evidence" value="ECO:0007669"/>
    <property type="project" value="UniProtKB-SubCell"/>
</dbReference>
<comment type="catalytic activity">
    <reaction evidence="14">
        <text>a ubiquinone + n Na(+)(in) + NADH + H(+) = a ubiquinol + n Na(+)(out) + NAD(+)</text>
        <dbReference type="Rhea" id="RHEA:47748"/>
        <dbReference type="Rhea" id="RHEA-COMP:9565"/>
        <dbReference type="Rhea" id="RHEA-COMP:9566"/>
        <dbReference type="ChEBI" id="CHEBI:15378"/>
        <dbReference type="ChEBI" id="CHEBI:16389"/>
        <dbReference type="ChEBI" id="CHEBI:17976"/>
        <dbReference type="ChEBI" id="CHEBI:29101"/>
        <dbReference type="ChEBI" id="CHEBI:57540"/>
        <dbReference type="ChEBI" id="CHEBI:57945"/>
        <dbReference type="EC" id="7.2.1.1"/>
    </reaction>
</comment>
<evidence type="ECO:0000256" key="7">
    <source>
        <dbReference type="ARBA" id="ARBA00022989"/>
    </source>
</evidence>
<proteinExistence type="inferred from homology"/>
<keyword evidence="12 14" id="KW-0472">Membrane</keyword>
<evidence type="ECO:0000256" key="5">
    <source>
        <dbReference type="ARBA" id="ARBA00022692"/>
    </source>
</evidence>
<keyword evidence="7 14" id="KW-1133">Transmembrane helix</keyword>
<keyword evidence="13 14" id="KW-0739">Sodium transport</keyword>
<keyword evidence="4" id="KW-0997">Cell inner membrane</keyword>
<evidence type="ECO:0000256" key="8">
    <source>
        <dbReference type="ARBA" id="ARBA00023027"/>
    </source>
</evidence>
<feature type="transmembrane region" description="Helical" evidence="14">
    <location>
        <begin position="77"/>
        <end position="97"/>
    </location>
</feature>
<evidence type="ECO:0000256" key="2">
    <source>
        <dbReference type="ARBA" id="ARBA00022448"/>
    </source>
</evidence>
<feature type="transmembrane region" description="Helical" evidence="14">
    <location>
        <begin position="136"/>
        <end position="153"/>
    </location>
</feature>
<dbReference type="EC" id="7.2.1.1" evidence="14"/>
<keyword evidence="9 14" id="KW-0915">Sodium</keyword>
<evidence type="ECO:0000256" key="11">
    <source>
        <dbReference type="ARBA" id="ARBA00023075"/>
    </source>
</evidence>
<keyword evidence="8 14" id="KW-0520">NAD</keyword>
<dbReference type="Pfam" id="PF02508">
    <property type="entry name" value="Rnf-Nqr"/>
    <property type="match status" value="1"/>
</dbReference>
<dbReference type="NCBIfam" id="TIGR01939">
    <property type="entry name" value="nqrD"/>
    <property type="match status" value="1"/>
</dbReference>
<dbReference type="InterPro" id="IPR011292">
    <property type="entry name" value="NqrD"/>
</dbReference>
<sequence length="244" mass="27057">MLRFRESEIKTNFMSKELNKKEELILFLSDTDEREGLLGKKNRKLLSDPLTDNNPITVQVLGICSALAITVQLKPAIVMSLAVMAVMAFSNMIISLLRNSIPSRIRIIVQLVVVAALVILVDQVLRAYAYDVSKELSVFVGLIITNCIVMGRLEAFALGNGVYKSFLDGIGNAAGYAFILILVAFFRELLGAGKLFGYQVIPDSFYEFGYSNNGLMLLSPMALITVGIIIWVQRSRNRALIEEN</sequence>
<keyword evidence="2 14" id="KW-0813">Transport</keyword>
<keyword evidence="3 14" id="KW-1003">Cell membrane</keyword>
<evidence type="ECO:0000256" key="14">
    <source>
        <dbReference type="HAMAP-Rule" id="MF_00428"/>
    </source>
</evidence>
<dbReference type="NCBIfam" id="NF006777">
    <property type="entry name" value="PRK09292.1"/>
    <property type="match status" value="1"/>
</dbReference>
<evidence type="ECO:0000256" key="4">
    <source>
        <dbReference type="ARBA" id="ARBA00022519"/>
    </source>
</evidence>
<feature type="transmembrane region" description="Helical" evidence="14">
    <location>
        <begin position="109"/>
        <end position="130"/>
    </location>
</feature>